<evidence type="ECO:0000313" key="1">
    <source>
        <dbReference type="EMBL" id="KAH3709325.1"/>
    </source>
</evidence>
<dbReference type="Proteomes" id="UP000828390">
    <property type="component" value="Unassembled WGS sequence"/>
</dbReference>
<dbReference type="EMBL" id="JAIWYP010000014">
    <property type="protein sequence ID" value="KAH3709325.1"/>
    <property type="molecule type" value="Genomic_DNA"/>
</dbReference>
<keyword evidence="2" id="KW-1185">Reference proteome</keyword>
<reference evidence="1" key="2">
    <citation type="submission" date="2020-11" db="EMBL/GenBank/DDBJ databases">
        <authorList>
            <person name="McCartney M.A."/>
            <person name="Auch B."/>
            <person name="Kono T."/>
            <person name="Mallez S."/>
            <person name="Becker A."/>
            <person name="Gohl D.M."/>
            <person name="Silverstein K.A.T."/>
            <person name="Koren S."/>
            <person name="Bechman K.B."/>
            <person name="Herman A."/>
            <person name="Abrahante J.E."/>
            <person name="Garbe J."/>
        </authorList>
    </citation>
    <scope>NUCLEOTIDE SEQUENCE</scope>
    <source>
        <strain evidence="1">Duluth1</strain>
        <tissue evidence="1">Whole animal</tissue>
    </source>
</reference>
<organism evidence="1 2">
    <name type="scientific">Dreissena polymorpha</name>
    <name type="common">Zebra mussel</name>
    <name type="synonym">Mytilus polymorpha</name>
    <dbReference type="NCBI Taxonomy" id="45954"/>
    <lineage>
        <taxon>Eukaryota</taxon>
        <taxon>Metazoa</taxon>
        <taxon>Spiralia</taxon>
        <taxon>Lophotrochozoa</taxon>
        <taxon>Mollusca</taxon>
        <taxon>Bivalvia</taxon>
        <taxon>Autobranchia</taxon>
        <taxon>Heteroconchia</taxon>
        <taxon>Euheterodonta</taxon>
        <taxon>Imparidentia</taxon>
        <taxon>Neoheterodontei</taxon>
        <taxon>Myida</taxon>
        <taxon>Dreissenoidea</taxon>
        <taxon>Dreissenidae</taxon>
        <taxon>Dreissena</taxon>
    </lineage>
</organism>
<dbReference type="AlphaFoldDB" id="A0A9D4BTV3"/>
<comment type="caution">
    <text evidence="1">The sequence shown here is derived from an EMBL/GenBank/DDBJ whole genome shotgun (WGS) entry which is preliminary data.</text>
</comment>
<sequence length="193" mass="21925">MAEYLNSSSGANLDVDQVFVFLCGMNIEAGNKLSALLDKHHHHDYIVHIYGHSKFQNLFISAFKEATANGQEDVRLKLSCFKFHCFNYSQTLRCLYRMNKANIRYLIAKDCIPEPCASASLSELGQDLVEMQNPECDTNYTDKLDLSDFSNLERLELLEVGLTSNPFPHPAKLQSIDFTNLNLKTFPCVFNLC</sequence>
<proteinExistence type="predicted"/>
<name>A0A9D4BTV3_DREPO</name>
<gene>
    <name evidence="1" type="ORF">DPMN_068787</name>
</gene>
<reference evidence="1" key="1">
    <citation type="journal article" date="2019" name="bioRxiv">
        <title>The Genome of the Zebra Mussel, Dreissena polymorpha: A Resource for Invasive Species Research.</title>
        <authorList>
            <person name="McCartney M.A."/>
            <person name="Auch B."/>
            <person name="Kono T."/>
            <person name="Mallez S."/>
            <person name="Zhang Y."/>
            <person name="Obille A."/>
            <person name="Becker A."/>
            <person name="Abrahante J.E."/>
            <person name="Garbe J."/>
            <person name="Badalamenti J.P."/>
            <person name="Herman A."/>
            <person name="Mangelson H."/>
            <person name="Liachko I."/>
            <person name="Sullivan S."/>
            <person name="Sone E.D."/>
            <person name="Koren S."/>
            <person name="Silverstein K.A.T."/>
            <person name="Beckman K.B."/>
            <person name="Gohl D.M."/>
        </authorList>
    </citation>
    <scope>NUCLEOTIDE SEQUENCE</scope>
    <source>
        <strain evidence="1">Duluth1</strain>
        <tissue evidence="1">Whole animal</tissue>
    </source>
</reference>
<accession>A0A9D4BTV3</accession>
<evidence type="ECO:0000313" key="2">
    <source>
        <dbReference type="Proteomes" id="UP000828390"/>
    </source>
</evidence>
<protein>
    <submittedName>
        <fullName evidence="1">Uncharacterized protein</fullName>
    </submittedName>
</protein>